<comment type="function">
    <text evidence="11 12">Key component of the proton channel; it plays a direct role in the translocation of protons across the membrane.</text>
</comment>
<dbReference type="PANTHER" id="PTHR11410:SF0">
    <property type="entry name" value="ATP SYNTHASE SUBUNIT A"/>
    <property type="match status" value="1"/>
</dbReference>
<evidence type="ECO:0000256" key="10">
    <source>
        <dbReference type="ARBA" id="ARBA00023310"/>
    </source>
</evidence>
<dbReference type="PRINTS" id="PR00123">
    <property type="entry name" value="ATPASEA"/>
</dbReference>
<evidence type="ECO:0000256" key="2">
    <source>
        <dbReference type="ARBA" id="ARBA00006810"/>
    </source>
</evidence>
<evidence type="ECO:0000256" key="6">
    <source>
        <dbReference type="ARBA" id="ARBA00022781"/>
    </source>
</evidence>
<comment type="caution">
    <text evidence="14">The sequence shown here is derived from an EMBL/GenBank/DDBJ whole genome shotgun (WGS) entry which is preliminary data.</text>
</comment>
<feature type="transmembrane region" description="Helical" evidence="11">
    <location>
        <begin position="289"/>
        <end position="308"/>
    </location>
</feature>
<feature type="transmembrane region" description="Helical" evidence="11">
    <location>
        <begin position="256"/>
        <end position="282"/>
    </location>
</feature>
<dbReference type="GO" id="GO:0046933">
    <property type="term" value="F:proton-transporting ATP synthase activity, rotational mechanism"/>
    <property type="evidence" value="ECO:0007669"/>
    <property type="project" value="UniProtKB-UniRule"/>
</dbReference>
<dbReference type="Gene3D" id="1.20.120.220">
    <property type="entry name" value="ATP synthase, F0 complex, subunit A"/>
    <property type="match status" value="1"/>
</dbReference>
<reference evidence="14 15" key="1">
    <citation type="submission" date="2019-02" db="EMBL/GenBank/DDBJ databases">
        <title>Isolation and identification of novel species under the genus Muribaculum.</title>
        <authorList>
            <person name="Miyake S."/>
            <person name="Ding Y."/>
            <person name="Low A."/>
            <person name="Soh M."/>
            <person name="Seedorf H."/>
        </authorList>
    </citation>
    <scope>NUCLEOTIDE SEQUENCE [LARGE SCALE GENOMIC DNA]</scope>
    <source>
        <strain evidence="14 15">TLL-A3</strain>
    </source>
</reference>
<keyword evidence="5 11" id="KW-0812">Transmembrane</keyword>
<evidence type="ECO:0000256" key="5">
    <source>
        <dbReference type="ARBA" id="ARBA00022692"/>
    </source>
</evidence>
<comment type="subcellular location">
    <subcellularLocation>
        <location evidence="11 12">Cell membrane</location>
        <topology evidence="11 12">Multi-pass membrane protein</topology>
    </subcellularLocation>
    <subcellularLocation>
        <location evidence="1">Membrane</location>
        <topology evidence="1">Multi-pass membrane protein</topology>
    </subcellularLocation>
</comment>
<evidence type="ECO:0000313" key="15">
    <source>
        <dbReference type="Proteomes" id="UP000297635"/>
    </source>
</evidence>
<dbReference type="RefSeq" id="WP_135470603.1">
    <property type="nucleotide sequence ID" value="NZ_CASJDB010000006.1"/>
</dbReference>
<dbReference type="Proteomes" id="UP000297635">
    <property type="component" value="Unassembled WGS sequence"/>
</dbReference>
<gene>
    <name evidence="11 14" type="primary">atpB</name>
    <name evidence="14" type="ORF">EZ315_03335</name>
</gene>
<evidence type="ECO:0000256" key="3">
    <source>
        <dbReference type="ARBA" id="ARBA00022448"/>
    </source>
</evidence>
<feature type="chain" id="PRO_5021399401" description="ATP synthase subunit a" evidence="13">
    <location>
        <begin position="22"/>
        <end position="369"/>
    </location>
</feature>
<feature type="transmembrane region" description="Helical" evidence="11">
    <location>
        <begin position="187"/>
        <end position="208"/>
    </location>
</feature>
<dbReference type="AlphaFoldDB" id="A0A4Z0V918"/>
<feature type="transmembrane region" description="Helical" evidence="11">
    <location>
        <begin position="314"/>
        <end position="338"/>
    </location>
</feature>
<evidence type="ECO:0000256" key="12">
    <source>
        <dbReference type="RuleBase" id="RU000483"/>
    </source>
</evidence>
<dbReference type="SUPFAM" id="SSF81336">
    <property type="entry name" value="F1F0 ATP synthase subunit A"/>
    <property type="match status" value="1"/>
</dbReference>
<keyword evidence="8 11" id="KW-0406">Ion transport</keyword>
<keyword evidence="15" id="KW-1185">Reference proteome</keyword>
<evidence type="ECO:0000313" key="14">
    <source>
        <dbReference type="EMBL" id="TGG39780.1"/>
    </source>
</evidence>
<evidence type="ECO:0000256" key="9">
    <source>
        <dbReference type="ARBA" id="ARBA00023136"/>
    </source>
</evidence>
<proteinExistence type="inferred from homology"/>
<dbReference type="NCBIfam" id="TIGR01131">
    <property type="entry name" value="ATP_synt_6_or_A"/>
    <property type="match status" value="1"/>
</dbReference>
<keyword evidence="10 11" id="KW-0066">ATP synthesis</keyword>
<keyword evidence="9 11" id="KW-0472">Membrane</keyword>
<organism evidence="14 15">
    <name type="scientific">Duncaniella freteri</name>
    <dbReference type="NCBI Taxonomy" id="2530391"/>
    <lineage>
        <taxon>Bacteria</taxon>
        <taxon>Pseudomonadati</taxon>
        <taxon>Bacteroidota</taxon>
        <taxon>Bacteroidia</taxon>
        <taxon>Bacteroidales</taxon>
        <taxon>Muribaculaceae</taxon>
        <taxon>Duncaniella</taxon>
    </lineage>
</organism>
<name>A0A4Z0V918_9BACT</name>
<comment type="similarity">
    <text evidence="2 11 12">Belongs to the ATPase A chain family.</text>
</comment>
<feature type="signal peptide" evidence="13">
    <location>
        <begin position="1"/>
        <end position="21"/>
    </location>
</feature>
<evidence type="ECO:0000256" key="1">
    <source>
        <dbReference type="ARBA" id="ARBA00004141"/>
    </source>
</evidence>
<feature type="transmembrane region" description="Helical" evidence="11">
    <location>
        <begin position="159"/>
        <end position="175"/>
    </location>
</feature>
<dbReference type="PROSITE" id="PS00449">
    <property type="entry name" value="ATPASE_A"/>
    <property type="match status" value="1"/>
</dbReference>
<dbReference type="EMBL" id="SJSA01000001">
    <property type="protein sequence ID" value="TGG39780.1"/>
    <property type="molecule type" value="Genomic_DNA"/>
</dbReference>
<feature type="transmembrane region" description="Helical" evidence="11">
    <location>
        <begin position="129"/>
        <end position="147"/>
    </location>
</feature>
<evidence type="ECO:0000256" key="11">
    <source>
        <dbReference type="HAMAP-Rule" id="MF_01393"/>
    </source>
</evidence>
<keyword evidence="4 11" id="KW-0138">CF(0)</keyword>
<dbReference type="InterPro" id="IPR000568">
    <property type="entry name" value="ATP_synth_F0_asu"/>
</dbReference>
<dbReference type="InterPro" id="IPR023011">
    <property type="entry name" value="ATP_synth_F0_asu_AS"/>
</dbReference>
<evidence type="ECO:0000256" key="7">
    <source>
        <dbReference type="ARBA" id="ARBA00022989"/>
    </source>
</evidence>
<evidence type="ECO:0000256" key="13">
    <source>
        <dbReference type="SAM" id="SignalP"/>
    </source>
</evidence>
<dbReference type="InterPro" id="IPR035908">
    <property type="entry name" value="F0_ATP_A_sf"/>
</dbReference>
<dbReference type="HAMAP" id="MF_01393">
    <property type="entry name" value="ATP_synth_a_bact"/>
    <property type="match status" value="1"/>
</dbReference>
<sequence>MKQIFTTIVLALIALVAPASAMASGHDSGEKEGIDAQAIIFEHLGDGYGWEVPFNHHKRIPLPVIVWGSDGLHVFSSSRVTHGDVYRDGNAEFKIAGADSPYKGKIVEIINGQEVKPAVDISITKNVCGVFIAVILCVWSILSVARWHRTQGMKGPRRMVGALELVILFVYDGVIKPTLKNKAGKFAPYLLTVFFFILIMNLLGLIVIFPGGANLTGNIAVTLVLALMTLLITNIFATKHYWKEIFNPDVPWWLKYPLPIMPLIEVFGVFTKPAALTVRLFANMMGGHMIVIVLTLLIFIFAAMGPVVSGATAVVSVIFSVFMLCIDVLVSFIQAYVFTMLSTLFIALGQEEGHEKHEATEKAVVPHNP</sequence>
<keyword evidence="7 11" id="KW-1133">Transmembrane helix</keyword>
<dbReference type="GeneID" id="82148811"/>
<dbReference type="CDD" id="cd00310">
    <property type="entry name" value="ATP-synt_Fo_a_6"/>
    <property type="match status" value="1"/>
</dbReference>
<accession>A0A4Z0V918</accession>
<feature type="transmembrane region" description="Helical" evidence="11">
    <location>
        <begin position="215"/>
        <end position="236"/>
    </location>
</feature>
<keyword evidence="3 11" id="KW-0813">Transport</keyword>
<dbReference type="PANTHER" id="PTHR11410">
    <property type="entry name" value="ATP SYNTHASE SUBUNIT A"/>
    <property type="match status" value="1"/>
</dbReference>
<keyword evidence="11" id="KW-1003">Cell membrane</keyword>
<keyword evidence="13" id="KW-0732">Signal</keyword>
<dbReference type="GO" id="GO:0005886">
    <property type="term" value="C:plasma membrane"/>
    <property type="evidence" value="ECO:0007669"/>
    <property type="project" value="UniProtKB-SubCell"/>
</dbReference>
<keyword evidence="6 11" id="KW-0375">Hydrogen ion transport</keyword>
<evidence type="ECO:0000256" key="8">
    <source>
        <dbReference type="ARBA" id="ARBA00023065"/>
    </source>
</evidence>
<dbReference type="InterPro" id="IPR045083">
    <property type="entry name" value="ATP_synth_F0_asu_bact/mt"/>
</dbReference>
<protein>
    <recommendedName>
        <fullName evidence="11 12">ATP synthase subunit a</fullName>
    </recommendedName>
    <alternativeName>
        <fullName evidence="11">ATP synthase F0 sector subunit a</fullName>
    </alternativeName>
    <alternativeName>
        <fullName evidence="11">F-ATPase subunit 6</fullName>
    </alternativeName>
</protein>
<dbReference type="GO" id="GO:0045259">
    <property type="term" value="C:proton-transporting ATP synthase complex"/>
    <property type="evidence" value="ECO:0007669"/>
    <property type="project" value="UniProtKB-KW"/>
</dbReference>
<evidence type="ECO:0000256" key="4">
    <source>
        <dbReference type="ARBA" id="ARBA00022547"/>
    </source>
</evidence>
<dbReference type="Pfam" id="PF00119">
    <property type="entry name" value="ATP-synt_A"/>
    <property type="match status" value="1"/>
</dbReference>